<evidence type="ECO:0000259" key="1">
    <source>
        <dbReference type="SMART" id="SM01361"/>
    </source>
</evidence>
<dbReference type="OrthoDB" id="9998011at2759"/>
<dbReference type="EMBL" id="WAAF01012656">
    <property type="protein sequence ID" value="NXX46108.1"/>
    <property type="molecule type" value="Genomic_DNA"/>
</dbReference>
<evidence type="ECO:0000313" key="3">
    <source>
        <dbReference type="Proteomes" id="UP000627253"/>
    </source>
</evidence>
<protein>
    <submittedName>
        <fullName evidence="2">A2MG protein</fullName>
    </submittedName>
</protein>
<dbReference type="Gene3D" id="2.60.120.1540">
    <property type="match status" value="1"/>
</dbReference>
<comment type="caution">
    <text evidence="2">The sequence shown here is derived from an EMBL/GenBank/DDBJ whole genome shotgun (WGS) entry which is preliminary data.</text>
</comment>
<dbReference type="InterPro" id="IPR050473">
    <property type="entry name" value="A2M/Complement_sys"/>
</dbReference>
<dbReference type="Proteomes" id="UP000627253">
    <property type="component" value="Unassembled WGS sequence"/>
</dbReference>
<name>A0A852J5W8_9PICI</name>
<dbReference type="InterPro" id="IPR036595">
    <property type="entry name" value="A-macroglobulin_rcpt-bd_sf"/>
</dbReference>
<keyword evidence="3" id="KW-1185">Reference proteome</keyword>
<feature type="non-terminal residue" evidence="2">
    <location>
        <position position="1"/>
    </location>
</feature>
<dbReference type="PANTHER" id="PTHR11412:SF165">
    <property type="entry name" value="ALPHA-2-MACROGLOBULIN"/>
    <property type="match status" value="1"/>
</dbReference>
<accession>A0A852J5W8</accession>
<dbReference type="Gene3D" id="2.60.40.690">
    <property type="entry name" value="Alpha-macroglobulin, receptor-binding domain"/>
    <property type="match status" value="1"/>
</dbReference>
<gene>
    <name evidence="2" type="primary">A2m_0</name>
    <name evidence="2" type="ORF">TRILEU_R12551</name>
</gene>
<dbReference type="Pfam" id="PF07677">
    <property type="entry name" value="A2M_recep"/>
    <property type="match status" value="1"/>
</dbReference>
<dbReference type="Gene3D" id="1.50.10.20">
    <property type="match status" value="1"/>
</dbReference>
<feature type="non-terminal residue" evidence="2">
    <location>
        <position position="171"/>
    </location>
</feature>
<dbReference type="AlphaFoldDB" id="A0A852J5W8"/>
<organism evidence="2 3">
    <name type="scientific">Tricholaema leucomelas</name>
    <name type="common">pied barbet</name>
    <dbReference type="NCBI Taxonomy" id="240729"/>
    <lineage>
        <taxon>Eukaryota</taxon>
        <taxon>Metazoa</taxon>
        <taxon>Chordata</taxon>
        <taxon>Craniata</taxon>
        <taxon>Vertebrata</taxon>
        <taxon>Euteleostomi</taxon>
        <taxon>Archelosauria</taxon>
        <taxon>Archosauria</taxon>
        <taxon>Dinosauria</taxon>
        <taxon>Saurischia</taxon>
        <taxon>Theropoda</taxon>
        <taxon>Coelurosauria</taxon>
        <taxon>Aves</taxon>
        <taxon>Neognathae</taxon>
        <taxon>Neoaves</taxon>
        <taxon>Telluraves</taxon>
        <taxon>Coraciimorphae</taxon>
        <taxon>Piciformes</taxon>
        <taxon>Lybiidae</taxon>
        <taxon>Tricholaema lacrymosa</taxon>
    </lineage>
</organism>
<dbReference type="PANTHER" id="PTHR11412">
    <property type="entry name" value="MACROGLOBULIN / COMPLEMENT"/>
    <property type="match status" value="1"/>
</dbReference>
<proteinExistence type="predicted"/>
<sequence length="171" mass="18861">QDTVVALQALSLYGAVTYAKSGAASRVTLQSAGDFRQDFHVDATNRLLLQRLPLPQVPGQYSMEVSGEGCVYLQTSLRYNVQPTQEDAPFALHVYTVPETCVDSKAHKIFDIGINVSYAGERNGSNMAIVDVKMLSGFVPLKSSVRKLEGHPMIERTEMSNNHVLLYLEKV</sequence>
<dbReference type="SMART" id="SM01361">
    <property type="entry name" value="A2M_recep"/>
    <property type="match status" value="1"/>
</dbReference>
<feature type="domain" description="Alpha-macroglobulin receptor-binding" evidence="1">
    <location>
        <begin position="125"/>
        <end position="171"/>
    </location>
</feature>
<dbReference type="SUPFAM" id="SSF49410">
    <property type="entry name" value="Alpha-macroglobulin receptor domain"/>
    <property type="match status" value="1"/>
</dbReference>
<reference evidence="2" key="1">
    <citation type="submission" date="2020-02" db="EMBL/GenBank/DDBJ databases">
        <title>Bird 10,000 Genomes (B10K) Project - Family phase.</title>
        <authorList>
            <person name="Zhang G."/>
        </authorList>
    </citation>
    <scope>NUCLEOTIDE SEQUENCE</scope>
    <source>
        <strain evidence="2">B10K-DU-002-37</strain>
        <tissue evidence="2">Muscle</tissue>
    </source>
</reference>
<dbReference type="GO" id="GO:0005576">
    <property type="term" value="C:extracellular region"/>
    <property type="evidence" value="ECO:0007669"/>
    <property type="project" value="InterPro"/>
</dbReference>
<dbReference type="InterPro" id="IPR009048">
    <property type="entry name" value="A-macroglobulin_rcpt-bd"/>
</dbReference>
<evidence type="ECO:0000313" key="2">
    <source>
        <dbReference type="EMBL" id="NXX46108.1"/>
    </source>
</evidence>